<keyword evidence="2" id="KW-1185">Reference proteome</keyword>
<gene>
    <name evidence="1" type="ORF">CALMAC_LOCUS15475</name>
</gene>
<protein>
    <submittedName>
        <fullName evidence="1">Uncharacterized protein</fullName>
    </submittedName>
</protein>
<reference evidence="1 2" key="1">
    <citation type="submission" date="2019-01" db="EMBL/GenBank/DDBJ databases">
        <authorList>
            <person name="Sayadi A."/>
        </authorList>
    </citation>
    <scope>NUCLEOTIDE SEQUENCE [LARGE SCALE GENOMIC DNA]</scope>
</reference>
<evidence type="ECO:0000313" key="2">
    <source>
        <dbReference type="Proteomes" id="UP000410492"/>
    </source>
</evidence>
<proteinExistence type="predicted"/>
<accession>A0A653D8Z1</accession>
<name>A0A653D8Z1_CALMS</name>
<organism evidence="1 2">
    <name type="scientific">Callosobruchus maculatus</name>
    <name type="common">Southern cowpea weevil</name>
    <name type="synonym">Pulse bruchid</name>
    <dbReference type="NCBI Taxonomy" id="64391"/>
    <lineage>
        <taxon>Eukaryota</taxon>
        <taxon>Metazoa</taxon>
        <taxon>Ecdysozoa</taxon>
        <taxon>Arthropoda</taxon>
        <taxon>Hexapoda</taxon>
        <taxon>Insecta</taxon>
        <taxon>Pterygota</taxon>
        <taxon>Neoptera</taxon>
        <taxon>Endopterygota</taxon>
        <taxon>Coleoptera</taxon>
        <taxon>Polyphaga</taxon>
        <taxon>Cucujiformia</taxon>
        <taxon>Chrysomeloidea</taxon>
        <taxon>Chrysomelidae</taxon>
        <taxon>Bruchinae</taxon>
        <taxon>Bruchini</taxon>
        <taxon>Callosobruchus</taxon>
    </lineage>
</organism>
<dbReference type="EMBL" id="CAACVG010010793">
    <property type="protein sequence ID" value="VEN56622.1"/>
    <property type="molecule type" value="Genomic_DNA"/>
</dbReference>
<sequence>KRVFSARVPILPHFGPKLNCVSSIFPFNKIYVGIVLFNQTYNVFEHV</sequence>
<feature type="non-terminal residue" evidence="1">
    <location>
        <position position="1"/>
    </location>
</feature>
<evidence type="ECO:0000313" key="1">
    <source>
        <dbReference type="EMBL" id="VEN56622.1"/>
    </source>
</evidence>
<dbReference type="AlphaFoldDB" id="A0A653D8Z1"/>
<dbReference type="Proteomes" id="UP000410492">
    <property type="component" value="Unassembled WGS sequence"/>
</dbReference>